<evidence type="ECO:0000256" key="9">
    <source>
        <dbReference type="ARBA" id="ARBA00041727"/>
    </source>
</evidence>
<keyword evidence="4" id="KW-0520">NAD</keyword>
<dbReference type="PANTHER" id="PTHR43477:SF4">
    <property type="entry name" value="DEHYDROGENASE_REDUCTASE SDR FAMILY MEMBER 6"/>
    <property type="match status" value="1"/>
</dbReference>
<dbReference type="GO" id="GO:0005737">
    <property type="term" value="C:cytoplasm"/>
    <property type="evidence" value="ECO:0007669"/>
    <property type="project" value="TreeGrafter"/>
</dbReference>
<dbReference type="FunCoup" id="A0A6P8HG57">
    <property type="interactions" value="268"/>
</dbReference>
<evidence type="ECO:0000313" key="15">
    <source>
        <dbReference type="Proteomes" id="UP000515163"/>
    </source>
</evidence>
<dbReference type="GO" id="GO:0016617">
    <property type="term" value="F:4-oxoproline reductase activity"/>
    <property type="evidence" value="ECO:0007669"/>
    <property type="project" value="UniProtKB-EC"/>
</dbReference>
<evidence type="ECO:0000256" key="7">
    <source>
        <dbReference type="ARBA" id="ARBA00038959"/>
    </source>
</evidence>
<evidence type="ECO:0000256" key="2">
    <source>
        <dbReference type="ARBA" id="ARBA00006484"/>
    </source>
</evidence>
<dbReference type="InterPro" id="IPR036291">
    <property type="entry name" value="NAD(P)-bd_dom_sf"/>
</dbReference>
<dbReference type="InterPro" id="IPR020904">
    <property type="entry name" value="Sc_DH/Rdtase_CS"/>
</dbReference>
<evidence type="ECO:0000256" key="4">
    <source>
        <dbReference type="ARBA" id="ARBA00023027"/>
    </source>
</evidence>
<evidence type="ECO:0000256" key="11">
    <source>
        <dbReference type="ARBA" id="ARBA00042565"/>
    </source>
</evidence>
<evidence type="ECO:0000256" key="8">
    <source>
        <dbReference type="ARBA" id="ARBA00039194"/>
    </source>
</evidence>
<reference evidence="16" key="1">
    <citation type="submission" date="2025-08" db="UniProtKB">
        <authorList>
            <consortium name="RefSeq"/>
        </authorList>
    </citation>
    <scope>IDENTIFICATION</scope>
    <source>
        <tissue evidence="16">Tentacle</tissue>
    </source>
</reference>
<organism evidence="15 16">
    <name type="scientific">Actinia tenebrosa</name>
    <name type="common">Australian red waratah sea anemone</name>
    <dbReference type="NCBI Taxonomy" id="6105"/>
    <lineage>
        <taxon>Eukaryota</taxon>
        <taxon>Metazoa</taxon>
        <taxon>Cnidaria</taxon>
        <taxon>Anthozoa</taxon>
        <taxon>Hexacorallia</taxon>
        <taxon>Actiniaria</taxon>
        <taxon>Actiniidae</taxon>
        <taxon>Actinia</taxon>
    </lineage>
</organism>
<evidence type="ECO:0000313" key="16">
    <source>
        <dbReference type="RefSeq" id="XP_031553948.1"/>
    </source>
</evidence>
<dbReference type="GO" id="GO:0003858">
    <property type="term" value="F:3-hydroxybutyrate dehydrogenase activity"/>
    <property type="evidence" value="ECO:0007669"/>
    <property type="project" value="UniProtKB-EC"/>
</dbReference>
<gene>
    <name evidence="16" type="primary">LOC116290964</name>
</gene>
<dbReference type="EC" id="1.1.1.30" evidence="7"/>
<dbReference type="Gene3D" id="3.40.50.720">
    <property type="entry name" value="NAD(P)-binding Rossmann-like Domain"/>
    <property type="match status" value="1"/>
</dbReference>
<dbReference type="InterPro" id="IPR002347">
    <property type="entry name" value="SDR_fam"/>
</dbReference>
<dbReference type="EC" id="1.1.1.104" evidence="6"/>
<evidence type="ECO:0000256" key="12">
    <source>
        <dbReference type="ARBA" id="ARBA00043083"/>
    </source>
</evidence>
<dbReference type="AlphaFoldDB" id="A0A6P8HG57"/>
<dbReference type="PRINTS" id="PR00081">
    <property type="entry name" value="GDHRDH"/>
</dbReference>
<dbReference type="PANTHER" id="PTHR43477">
    <property type="entry name" value="DIHYDROANTICAPSIN 7-DEHYDROGENASE"/>
    <property type="match status" value="1"/>
</dbReference>
<dbReference type="Pfam" id="PF13561">
    <property type="entry name" value="adh_short_C2"/>
    <property type="match status" value="1"/>
</dbReference>
<dbReference type="SUPFAM" id="SSF51735">
    <property type="entry name" value="NAD(P)-binding Rossmann-fold domains"/>
    <property type="match status" value="1"/>
</dbReference>
<sequence>MASTKTEGKLSGKTVLITAAAQGIGHASAIKCAEEGAKVIATDINAEKLKELEIHPGNIQTSVLDVTDDEAIKKLVSGLESIDVLFNCAGIVFGGNILECTEKEWDLTFDVNVKSMFRLTKEVLPKMLEKGSGSIINMSSAASSVMGVPNRFSYSASKGAVIGFTKALAADFITKGIRCNAICPCTIHTPSLQSRIDSAPDPKKALEGYISRQAMGRFGKPEEVASLVVFLASDDSSLITGQDIRIDGGWMLSK</sequence>
<dbReference type="PROSITE" id="PS00061">
    <property type="entry name" value="ADH_SHORT"/>
    <property type="match status" value="1"/>
</dbReference>
<dbReference type="GeneID" id="116290964"/>
<evidence type="ECO:0000256" key="13">
    <source>
        <dbReference type="ARBA" id="ARBA00043199"/>
    </source>
</evidence>
<evidence type="ECO:0000256" key="5">
    <source>
        <dbReference type="ARBA" id="ARBA00034698"/>
    </source>
</evidence>
<dbReference type="InterPro" id="IPR051122">
    <property type="entry name" value="SDR_DHRS6-like"/>
</dbReference>
<dbReference type="InParanoid" id="A0A6P8HG57"/>
<evidence type="ECO:0000256" key="6">
    <source>
        <dbReference type="ARBA" id="ARBA00038956"/>
    </source>
</evidence>
<evidence type="ECO:0000256" key="3">
    <source>
        <dbReference type="ARBA" id="ARBA00023002"/>
    </source>
</evidence>
<name>A0A6P8HG57_ACTTE</name>
<proteinExistence type="inferred from homology"/>
<dbReference type="PRINTS" id="PR00080">
    <property type="entry name" value="SDRFAMILY"/>
</dbReference>
<evidence type="ECO:0000256" key="10">
    <source>
        <dbReference type="ARBA" id="ARBA00042309"/>
    </source>
</evidence>
<dbReference type="KEGG" id="aten:116290964"/>
<comment type="similarity">
    <text evidence="2">Belongs to the short-chain dehydrogenases/reductases (SDR) family.</text>
</comment>
<evidence type="ECO:0000256" key="1">
    <source>
        <dbReference type="ARBA" id="ARBA00004924"/>
    </source>
</evidence>
<evidence type="ECO:0000256" key="14">
    <source>
        <dbReference type="ARBA" id="ARBA00049550"/>
    </source>
</evidence>
<keyword evidence="15" id="KW-1185">Reference proteome</keyword>
<dbReference type="OrthoDB" id="47007at2759"/>
<dbReference type="FunFam" id="3.40.50.720:FF:000084">
    <property type="entry name" value="Short-chain dehydrogenase reductase"/>
    <property type="match status" value="1"/>
</dbReference>
<comment type="pathway">
    <text evidence="1">Siderophore biosynthesis.</text>
</comment>
<accession>A0A6P8HG57</accession>
<comment type="catalytic activity">
    <reaction evidence="14">
        <text>(R)-3-hydroxybutanoate + NAD(+) = acetoacetate + NADH + H(+)</text>
        <dbReference type="Rhea" id="RHEA:20521"/>
        <dbReference type="ChEBI" id="CHEBI:10983"/>
        <dbReference type="ChEBI" id="CHEBI:13705"/>
        <dbReference type="ChEBI" id="CHEBI:15378"/>
        <dbReference type="ChEBI" id="CHEBI:57540"/>
        <dbReference type="ChEBI" id="CHEBI:57945"/>
        <dbReference type="EC" id="1.1.1.30"/>
    </reaction>
</comment>
<comment type="pathway">
    <text evidence="5">Amino-acid metabolism.</text>
</comment>
<protein>
    <recommendedName>
        <fullName evidence="8">Dehydrogenase/reductase SDR family member 6</fullName>
        <ecNumber evidence="6">1.1.1.104</ecNumber>
        <ecNumber evidence="7">1.1.1.30</ecNumber>
    </recommendedName>
    <alternativeName>
        <fullName evidence="12">(R)-beta-hydroxybutyrate dehydrogenase</fullName>
    </alternativeName>
    <alternativeName>
        <fullName evidence="10">3-hydroxybutyrate dehydrogenase type 2</fullName>
    </alternativeName>
    <alternativeName>
        <fullName evidence="13">4-oxo-L-proline reductase</fullName>
    </alternativeName>
    <alternativeName>
        <fullName evidence="11">Oxidoreductase UCPA</fullName>
    </alternativeName>
    <alternativeName>
        <fullName evidence="9">Short chain dehydrogenase/reductase family 15C member 1</fullName>
    </alternativeName>
</protein>
<dbReference type="Proteomes" id="UP000515163">
    <property type="component" value="Unplaced"/>
</dbReference>
<dbReference type="RefSeq" id="XP_031553948.1">
    <property type="nucleotide sequence ID" value="XM_031698088.1"/>
</dbReference>
<dbReference type="CDD" id="cd05368">
    <property type="entry name" value="DHRS6_like_SDR_c"/>
    <property type="match status" value="1"/>
</dbReference>
<keyword evidence="3" id="KW-0560">Oxidoreductase</keyword>